<dbReference type="Proteomes" id="UP000677228">
    <property type="component" value="Unassembled WGS sequence"/>
</dbReference>
<dbReference type="EMBL" id="CAJNOK010020863">
    <property type="protein sequence ID" value="CAF1323176.1"/>
    <property type="molecule type" value="Genomic_DNA"/>
</dbReference>
<evidence type="ECO:0000313" key="4">
    <source>
        <dbReference type="EMBL" id="CAF4342622.1"/>
    </source>
</evidence>
<dbReference type="EMBL" id="CAJOBC010086326">
    <property type="protein sequence ID" value="CAF4342622.1"/>
    <property type="molecule type" value="Genomic_DNA"/>
</dbReference>
<reference evidence="2" key="1">
    <citation type="submission" date="2021-02" db="EMBL/GenBank/DDBJ databases">
        <authorList>
            <person name="Nowell W R."/>
        </authorList>
    </citation>
    <scope>NUCLEOTIDE SEQUENCE</scope>
</reference>
<evidence type="ECO:0000313" key="3">
    <source>
        <dbReference type="EMBL" id="CAF4133717.1"/>
    </source>
</evidence>
<dbReference type="EMBL" id="CAJNOQ010020855">
    <property type="protein sequence ID" value="CAF1476630.1"/>
    <property type="molecule type" value="Genomic_DNA"/>
</dbReference>
<feature type="non-terminal residue" evidence="2">
    <location>
        <position position="1"/>
    </location>
</feature>
<keyword evidence="5" id="KW-1185">Reference proteome</keyword>
<name>A0A815RGU8_9BILA</name>
<protein>
    <submittedName>
        <fullName evidence="2">Uncharacterized protein</fullName>
    </submittedName>
</protein>
<evidence type="ECO:0000313" key="1">
    <source>
        <dbReference type="EMBL" id="CAF1323176.1"/>
    </source>
</evidence>
<gene>
    <name evidence="2" type="ORF">GPM918_LOCUS35662</name>
    <name evidence="1" type="ORF">OVA965_LOCUS29537</name>
    <name evidence="4" type="ORF">SRO942_LOCUS36381</name>
    <name evidence="3" type="ORF">TMI583_LOCUS30313</name>
</gene>
<accession>A0A815RGU8</accession>
<dbReference type="OrthoDB" id="3263820at2759"/>
<evidence type="ECO:0000313" key="2">
    <source>
        <dbReference type="EMBL" id="CAF1476630.1"/>
    </source>
</evidence>
<sequence>WPTDRDTINYYYYSELYKKSIDEQVLTYEQIRDITPGYIGPCLLMELLYFEYSSGFLVDTLHSVYHGAWKRLLRLWFGEDYKKKEWSLWSKRQTIEINMKNFYYPTTTIRPPRSLTRYEKFKANESRSTLFIVYPMLKDFLPHKYYQHGHLLTTAITIGESREITNGQVLLMRYLMETFIDTFEDIYELRHVVQTVHCNLHLPKSVMDFGPTCGYSTFNFESILGKITSTVHGSRLQQMELSNNIDLFKSTSIIANSHCQQSVLSDFINELQGYTTSSSQTASSKPVNLTNTDKILFDALYQNNYIIYSKLSYSDVQYSSWSASKSKTFTDSCVLFAKNDDTLCYGIIKNVIYLKRQKQYRLQITELQNFSFDYVKIENVTYTNKNIIYGELNENDFLYIKPEQLKEKVCFYTNENECFFVRLPNLVESS</sequence>
<dbReference type="Proteomes" id="UP000682733">
    <property type="component" value="Unassembled WGS sequence"/>
</dbReference>
<dbReference type="AlphaFoldDB" id="A0A815RGU8"/>
<dbReference type="PANTHER" id="PTHR46579:SF1">
    <property type="entry name" value="F5_8 TYPE C DOMAIN-CONTAINING PROTEIN"/>
    <property type="match status" value="1"/>
</dbReference>
<evidence type="ECO:0000313" key="5">
    <source>
        <dbReference type="Proteomes" id="UP000663829"/>
    </source>
</evidence>
<dbReference type="PANTHER" id="PTHR46579">
    <property type="entry name" value="F5/8 TYPE C DOMAIN-CONTAINING PROTEIN-RELATED"/>
    <property type="match status" value="1"/>
</dbReference>
<proteinExistence type="predicted"/>
<comment type="caution">
    <text evidence="2">The sequence shown here is derived from an EMBL/GenBank/DDBJ whole genome shotgun (WGS) entry which is preliminary data.</text>
</comment>
<dbReference type="Proteomes" id="UP000681722">
    <property type="component" value="Unassembled WGS sequence"/>
</dbReference>
<dbReference type="Proteomes" id="UP000663829">
    <property type="component" value="Unassembled WGS sequence"/>
</dbReference>
<organism evidence="2 5">
    <name type="scientific">Didymodactylos carnosus</name>
    <dbReference type="NCBI Taxonomy" id="1234261"/>
    <lineage>
        <taxon>Eukaryota</taxon>
        <taxon>Metazoa</taxon>
        <taxon>Spiralia</taxon>
        <taxon>Gnathifera</taxon>
        <taxon>Rotifera</taxon>
        <taxon>Eurotatoria</taxon>
        <taxon>Bdelloidea</taxon>
        <taxon>Philodinida</taxon>
        <taxon>Philodinidae</taxon>
        <taxon>Didymodactylos</taxon>
    </lineage>
</organism>
<dbReference type="EMBL" id="CAJOBA010042471">
    <property type="protein sequence ID" value="CAF4133717.1"/>
    <property type="molecule type" value="Genomic_DNA"/>
</dbReference>